<protein>
    <recommendedName>
        <fullName evidence="2">PEHE domain-containing protein</fullName>
    </recommendedName>
</protein>
<dbReference type="GO" id="GO:0003682">
    <property type="term" value="F:chromatin binding"/>
    <property type="evidence" value="ECO:0007669"/>
    <property type="project" value="TreeGrafter"/>
</dbReference>
<accession>A0AAQ4ECU7</accession>
<dbReference type="InterPro" id="IPR029332">
    <property type="entry name" value="PEHE_dom"/>
</dbReference>
<name>A0AAQ4ECU7_AMBAM</name>
<dbReference type="Proteomes" id="UP001321473">
    <property type="component" value="Unassembled WGS sequence"/>
</dbReference>
<dbReference type="AlphaFoldDB" id="A0AAQ4ECU7"/>
<dbReference type="PROSITE" id="PS52052">
    <property type="entry name" value="PEHE"/>
    <property type="match status" value="1"/>
</dbReference>
<reference evidence="3 4" key="1">
    <citation type="journal article" date="2023" name="Arcadia Sci">
        <title>De novo assembly of a long-read Amblyomma americanum tick genome.</title>
        <authorList>
            <person name="Chou S."/>
            <person name="Poskanzer K.E."/>
            <person name="Rollins M."/>
            <person name="Thuy-Boun P.S."/>
        </authorList>
    </citation>
    <scope>NUCLEOTIDE SEQUENCE [LARGE SCALE GENOMIC DNA]</scope>
    <source>
        <strain evidence="3">F_SG_1</strain>
        <tissue evidence="3">Salivary glands</tissue>
    </source>
</reference>
<evidence type="ECO:0000313" key="3">
    <source>
        <dbReference type="EMBL" id="KAK8772418.1"/>
    </source>
</evidence>
<feature type="compositionally biased region" description="Basic and acidic residues" evidence="1">
    <location>
        <begin position="52"/>
        <end position="90"/>
    </location>
</feature>
<feature type="domain" description="PEHE" evidence="2">
    <location>
        <begin position="255"/>
        <end position="371"/>
    </location>
</feature>
<dbReference type="Gene3D" id="6.10.250.2000">
    <property type="match status" value="1"/>
</dbReference>
<feature type="compositionally biased region" description="Basic and acidic residues" evidence="1">
    <location>
        <begin position="291"/>
        <end position="313"/>
    </location>
</feature>
<dbReference type="InterPro" id="IPR026711">
    <property type="entry name" value="Msl-1"/>
</dbReference>
<dbReference type="PANTHER" id="PTHR21656">
    <property type="entry name" value="MALE-SPECIFIC LETHAL-1 PROTEIN"/>
    <property type="match status" value="1"/>
</dbReference>
<evidence type="ECO:0000259" key="2">
    <source>
        <dbReference type="PROSITE" id="PS52052"/>
    </source>
</evidence>
<proteinExistence type="predicted"/>
<dbReference type="PANTHER" id="PTHR21656:SF2">
    <property type="entry name" value="MALE-SPECIFIC LETHAL 1 HOMOLOG"/>
    <property type="match status" value="1"/>
</dbReference>
<dbReference type="GO" id="GO:0072487">
    <property type="term" value="C:MSL complex"/>
    <property type="evidence" value="ECO:0007669"/>
    <property type="project" value="InterPro"/>
</dbReference>
<comment type="caution">
    <text evidence="3">The sequence shown here is derived from an EMBL/GenBank/DDBJ whole genome shotgun (WGS) entry which is preliminary data.</text>
</comment>
<feature type="compositionally biased region" description="Basic and acidic residues" evidence="1">
    <location>
        <begin position="227"/>
        <end position="236"/>
    </location>
</feature>
<keyword evidence="4" id="KW-1185">Reference proteome</keyword>
<feature type="region of interest" description="Disordered" evidence="1">
    <location>
        <begin position="40"/>
        <end position="248"/>
    </location>
</feature>
<organism evidence="3 4">
    <name type="scientific">Amblyomma americanum</name>
    <name type="common">Lone star tick</name>
    <dbReference type="NCBI Taxonomy" id="6943"/>
    <lineage>
        <taxon>Eukaryota</taxon>
        <taxon>Metazoa</taxon>
        <taxon>Ecdysozoa</taxon>
        <taxon>Arthropoda</taxon>
        <taxon>Chelicerata</taxon>
        <taxon>Arachnida</taxon>
        <taxon>Acari</taxon>
        <taxon>Parasitiformes</taxon>
        <taxon>Ixodida</taxon>
        <taxon>Ixodoidea</taxon>
        <taxon>Ixodidae</taxon>
        <taxon>Amblyomminae</taxon>
        <taxon>Amblyomma</taxon>
    </lineage>
</organism>
<feature type="compositionally biased region" description="Low complexity" evidence="1">
    <location>
        <begin position="125"/>
        <end position="135"/>
    </location>
</feature>
<evidence type="ECO:0000256" key="1">
    <source>
        <dbReference type="SAM" id="MobiDB-lite"/>
    </source>
</evidence>
<gene>
    <name evidence="3" type="ORF">V5799_024338</name>
</gene>
<dbReference type="SMART" id="SM01300">
    <property type="entry name" value="PEHE"/>
    <property type="match status" value="1"/>
</dbReference>
<dbReference type="Pfam" id="PF15275">
    <property type="entry name" value="PEHE"/>
    <property type="match status" value="1"/>
</dbReference>
<feature type="region of interest" description="Disordered" evidence="1">
    <location>
        <begin position="291"/>
        <end position="329"/>
    </location>
</feature>
<feature type="compositionally biased region" description="Low complexity" evidence="1">
    <location>
        <begin position="193"/>
        <end position="216"/>
    </location>
</feature>
<evidence type="ECO:0000313" key="4">
    <source>
        <dbReference type="Proteomes" id="UP001321473"/>
    </source>
</evidence>
<feature type="compositionally biased region" description="Pro residues" evidence="1">
    <location>
        <begin position="136"/>
        <end position="155"/>
    </location>
</feature>
<sequence>MLNYGILVSQLQERLRRLQEPCLVSVGCQTDEPVFEALSHSPLPLSPVQEPRVPEKADDDLRSSPLREEEHRAEPSPRVVPEVDARRDEPAVAGPELSRPAQEPVRPAQEPVRPAQEPVRPAQEPVRPAQEAVRPAPEPARPAPEPARRQPPPQRPEAVRPAMPEPVRVGPPPAAEEGAERAQEAPPEPPAAPVQSSSQEAAAPPEVAPSAATIARKTARKRPSSVLREEPDRLLWTDRPYPSWPRPPPEEALEAIEVPTWRVRTVATAYTMEGTEDLDDEVFLKRHEKPERDERRRKKWDMQRMREEQQMERLRRKQLRSQPEERPPACPRSFCGHLRNVHRIEVVEALPVVAFGQPLPDLEPEEFSVPWLRSRQWEQARTVDRGCLKNQLCAGSQSSPQGLRPDESRVPGLSPWAQELALTMLASRQAVVLPRWDTADPTWAPCTTNTTMHVRFPLPLGQDGNERIKWTALPATSRTYRSSWLPRSWNVGLWERLQGGGTLVDLLPWVAREQ</sequence>
<dbReference type="EMBL" id="JARKHS020018332">
    <property type="protein sequence ID" value="KAK8772418.1"/>
    <property type="molecule type" value="Genomic_DNA"/>
</dbReference>